<evidence type="ECO:0000256" key="3">
    <source>
        <dbReference type="PROSITE-ProRule" id="PRU00339"/>
    </source>
</evidence>
<feature type="compositionally biased region" description="Basic residues" evidence="4">
    <location>
        <begin position="448"/>
        <end position="459"/>
    </location>
</feature>
<feature type="compositionally biased region" description="Basic and acidic residues" evidence="4">
    <location>
        <begin position="392"/>
        <end position="413"/>
    </location>
</feature>
<evidence type="ECO:0000313" key="5">
    <source>
        <dbReference type="EMBL" id="WZN58796.1"/>
    </source>
</evidence>
<evidence type="ECO:0000313" key="6">
    <source>
        <dbReference type="Proteomes" id="UP001472866"/>
    </source>
</evidence>
<accession>A0AAX4NY38</accession>
<keyword evidence="2 3" id="KW-0802">TPR repeat</keyword>
<gene>
    <name evidence="5" type="ORF">HKI87_01g03200</name>
</gene>
<dbReference type="AlphaFoldDB" id="A0AAX4NY38"/>
<dbReference type="Proteomes" id="UP001472866">
    <property type="component" value="Chromosome 01"/>
</dbReference>
<dbReference type="InterPro" id="IPR019734">
    <property type="entry name" value="TPR_rpt"/>
</dbReference>
<evidence type="ECO:0000256" key="1">
    <source>
        <dbReference type="ARBA" id="ARBA00022737"/>
    </source>
</evidence>
<evidence type="ECO:0000256" key="4">
    <source>
        <dbReference type="SAM" id="MobiDB-lite"/>
    </source>
</evidence>
<dbReference type="Gene3D" id="1.25.40.10">
    <property type="entry name" value="Tetratricopeptide repeat domain"/>
    <property type="match status" value="1"/>
</dbReference>
<sequence>MSLSGLSEDENGLEEKFVSLVLVTDEEDDSSSTGGRSQGQSGDAGFPTSLSEDEHFHQICDEIQKKEALAKRMQHSRSRDFETSVELLEQVLMSKLQLYGPGAEEVFDTCEQLTLAYNTLAMKLIDRDDFDGAHELLKKAEVLTDKDSELSRTREQVTRLRAVTFNNLGCLFKHRRNFYTAIKYLERALLIEESTSYAENPASTHLNLCATLSMCGRHDKALAYANAALKILNKQMSLKVTSKLSDFKEAHKQHAKLLGTLSIAYHSAATQHEYLNEFEEASSCYKMAKVVAGVCWLSNSPLSSSLRQSHAEFREKVSRRRVLSRSAQRPQSAGPRLGRSPNPLPHAAPTRRPPRTRKPRPPGSAKGKRFANVPINTVRIYRGEAPVQSMQKDAKENACLDSVPKKGRPEFDTRPSSARLSRDSAPNSSGRGWCGDKSLPGYMQPRGCKGRTRPRSARV</sequence>
<feature type="compositionally biased region" description="Polar residues" evidence="4">
    <location>
        <begin position="414"/>
        <end position="430"/>
    </location>
</feature>
<keyword evidence="6" id="KW-1185">Reference proteome</keyword>
<protein>
    <submittedName>
        <fullName evidence="5">TPR_REGION domain-containing protein</fullName>
    </submittedName>
</protein>
<dbReference type="SUPFAM" id="SSF48452">
    <property type="entry name" value="TPR-like"/>
    <property type="match status" value="1"/>
</dbReference>
<organism evidence="5 6">
    <name type="scientific">Chloropicon roscoffensis</name>
    <dbReference type="NCBI Taxonomy" id="1461544"/>
    <lineage>
        <taxon>Eukaryota</taxon>
        <taxon>Viridiplantae</taxon>
        <taxon>Chlorophyta</taxon>
        <taxon>Chloropicophyceae</taxon>
        <taxon>Chloropicales</taxon>
        <taxon>Chloropicaceae</taxon>
        <taxon>Chloropicon</taxon>
    </lineage>
</organism>
<dbReference type="PANTHER" id="PTHR45641">
    <property type="entry name" value="TETRATRICOPEPTIDE REPEAT PROTEIN (AFU_ORTHOLOGUE AFUA_6G03870)"/>
    <property type="match status" value="1"/>
</dbReference>
<feature type="region of interest" description="Disordered" evidence="4">
    <location>
        <begin position="24"/>
        <end position="50"/>
    </location>
</feature>
<reference evidence="5 6" key="1">
    <citation type="submission" date="2024-03" db="EMBL/GenBank/DDBJ databases">
        <title>Complete genome sequence of the green alga Chloropicon roscoffensis RCC1871.</title>
        <authorList>
            <person name="Lemieux C."/>
            <person name="Pombert J.-F."/>
            <person name="Otis C."/>
            <person name="Turmel M."/>
        </authorList>
    </citation>
    <scope>NUCLEOTIDE SEQUENCE [LARGE SCALE GENOMIC DNA]</scope>
    <source>
        <strain evidence="5 6">RCC1871</strain>
    </source>
</reference>
<dbReference type="InterPro" id="IPR011990">
    <property type="entry name" value="TPR-like_helical_dom_sf"/>
</dbReference>
<feature type="region of interest" description="Disordered" evidence="4">
    <location>
        <begin position="315"/>
        <end position="459"/>
    </location>
</feature>
<dbReference type="PROSITE" id="PS50005">
    <property type="entry name" value="TPR"/>
    <property type="match status" value="1"/>
</dbReference>
<evidence type="ECO:0000256" key="2">
    <source>
        <dbReference type="ARBA" id="ARBA00022803"/>
    </source>
</evidence>
<dbReference type="SMART" id="SM00028">
    <property type="entry name" value="TPR"/>
    <property type="match status" value="4"/>
</dbReference>
<dbReference type="Pfam" id="PF13424">
    <property type="entry name" value="TPR_12"/>
    <property type="match status" value="1"/>
</dbReference>
<proteinExistence type="predicted"/>
<feature type="repeat" description="TPR" evidence="3">
    <location>
        <begin position="162"/>
        <end position="195"/>
    </location>
</feature>
<feature type="compositionally biased region" description="Low complexity" evidence="4">
    <location>
        <begin position="31"/>
        <end position="41"/>
    </location>
</feature>
<dbReference type="EMBL" id="CP151501">
    <property type="protein sequence ID" value="WZN58796.1"/>
    <property type="molecule type" value="Genomic_DNA"/>
</dbReference>
<name>A0AAX4NY38_9CHLO</name>
<keyword evidence="1" id="KW-0677">Repeat</keyword>